<dbReference type="PANTHER" id="PTHR43415:SF5">
    <property type="entry name" value="ACETYLTRANSFERASE"/>
    <property type="match status" value="1"/>
</dbReference>
<dbReference type="GO" id="GO:0016747">
    <property type="term" value="F:acyltransferase activity, transferring groups other than amino-acyl groups"/>
    <property type="evidence" value="ECO:0007669"/>
    <property type="project" value="InterPro"/>
</dbReference>
<proteinExistence type="predicted"/>
<sequence length="182" mass="20387">MSDDLFRGALVRLAAPRPEDAAIIASWSESSRYPRLVDTDLAVPRTPGELGRATVRAGDSLEFRLRTLEGDTLVGFVALFGIEWNNRCATVAIGIGDPAHRRKGYARDGMQLLLRYAFTEANLERVGLDVIAYNEPAIALYRSLGFQQEGVRRRAVLRAGRAYDRIDFGLLREEWARPLRNP</sequence>
<dbReference type="Pfam" id="PF00583">
    <property type="entry name" value="Acetyltransf_1"/>
    <property type="match status" value="1"/>
</dbReference>
<dbReference type="CDD" id="cd04301">
    <property type="entry name" value="NAT_SF"/>
    <property type="match status" value="1"/>
</dbReference>
<evidence type="ECO:0000313" key="3">
    <source>
        <dbReference type="Proteomes" id="UP000034883"/>
    </source>
</evidence>
<dbReference type="PROSITE" id="PS51186">
    <property type="entry name" value="GNAT"/>
    <property type="match status" value="1"/>
</dbReference>
<name>A0A0F6W9B8_9BACT</name>
<dbReference type="AlphaFoldDB" id="A0A0F6W9B8"/>
<reference evidence="2 3" key="1">
    <citation type="submission" date="2015-03" db="EMBL/GenBank/DDBJ databases">
        <title>Genome assembly of Sandaracinus amylolyticus DSM 53668.</title>
        <authorList>
            <person name="Sharma G."/>
            <person name="Subramanian S."/>
        </authorList>
    </citation>
    <scope>NUCLEOTIDE SEQUENCE [LARGE SCALE GENOMIC DNA]</scope>
    <source>
        <strain evidence="2 3">DSM 53668</strain>
    </source>
</reference>
<protein>
    <submittedName>
        <fullName evidence="2">Acetyltransferase, GNAT family</fullName>
    </submittedName>
</protein>
<dbReference type="Gene3D" id="3.40.630.30">
    <property type="match status" value="1"/>
</dbReference>
<organism evidence="2 3">
    <name type="scientific">Sandaracinus amylolyticus</name>
    <dbReference type="NCBI Taxonomy" id="927083"/>
    <lineage>
        <taxon>Bacteria</taxon>
        <taxon>Pseudomonadati</taxon>
        <taxon>Myxococcota</taxon>
        <taxon>Polyangia</taxon>
        <taxon>Polyangiales</taxon>
        <taxon>Sandaracinaceae</taxon>
        <taxon>Sandaracinus</taxon>
    </lineage>
</organism>
<keyword evidence="3" id="KW-1185">Reference proteome</keyword>
<dbReference type="InterPro" id="IPR016181">
    <property type="entry name" value="Acyl_CoA_acyltransferase"/>
</dbReference>
<evidence type="ECO:0000313" key="2">
    <source>
        <dbReference type="EMBL" id="AKF10768.1"/>
    </source>
</evidence>
<evidence type="ECO:0000259" key="1">
    <source>
        <dbReference type="PROSITE" id="PS51186"/>
    </source>
</evidence>
<dbReference type="PANTHER" id="PTHR43415">
    <property type="entry name" value="SPERMIDINE N(1)-ACETYLTRANSFERASE"/>
    <property type="match status" value="1"/>
</dbReference>
<dbReference type="RefSeq" id="WP_053239101.1">
    <property type="nucleotide sequence ID" value="NZ_CP011125.1"/>
</dbReference>
<feature type="domain" description="N-acetyltransferase" evidence="1">
    <location>
        <begin position="11"/>
        <end position="167"/>
    </location>
</feature>
<dbReference type="Proteomes" id="UP000034883">
    <property type="component" value="Chromosome"/>
</dbReference>
<dbReference type="SUPFAM" id="SSF55729">
    <property type="entry name" value="Acyl-CoA N-acyltransferases (Nat)"/>
    <property type="match status" value="1"/>
</dbReference>
<dbReference type="STRING" id="927083.DB32_007917"/>
<dbReference type="EMBL" id="CP011125">
    <property type="protein sequence ID" value="AKF10768.1"/>
    <property type="molecule type" value="Genomic_DNA"/>
</dbReference>
<gene>
    <name evidence="2" type="ORF">DB32_007917</name>
</gene>
<dbReference type="InterPro" id="IPR000182">
    <property type="entry name" value="GNAT_dom"/>
</dbReference>
<keyword evidence="2" id="KW-0808">Transferase</keyword>
<dbReference type="OrthoDB" id="529907at2"/>
<accession>A0A0F6W9B8</accession>
<dbReference type="KEGG" id="samy:DB32_007917"/>